<dbReference type="Gene3D" id="3.90.1200.10">
    <property type="match status" value="1"/>
</dbReference>
<dbReference type="InterPro" id="IPR002575">
    <property type="entry name" value="Aminoglycoside_PTrfase"/>
</dbReference>
<dbReference type="SUPFAM" id="SSF56112">
    <property type="entry name" value="Protein kinase-like (PK-like)"/>
    <property type="match status" value="1"/>
</dbReference>
<evidence type="ECO:0000259" key="1">
    <source>
        <dbReference type="Pfam" id="PF01636"/>
    </source>
</evidence>
<gene>
    <name evidence="2" type="ORF">BU26DRAFT_514428</name>
</gene>
<keyword evidence="2" id="KW-0808">Transferase</keyword>
<protein>
    <submittedName>
        <fullName evidence="2">Kinase-like protein</fullName>
    </submittedName>
</protein>
<dbReference type="Proteomes" id="UP000800094">
    <property type="component" value="Unassembled WGS sequence"/>
</dbReference>
<feature type="domain" description="Aminoglycoside phosphotransferase" evidence="1">
    <location>
        <begin position="33"/>
        <end position="241"/>
    </location>
</feature>
<dbReference type="GO" id="GO:0016301">
    <property type="term" value="F:kinase activity"/>
    <property type="evidence" value="ECO:0007669"/>
    <property type="project" value="UniProtKB-KW"/>
</dbReference>
<dbReference type="AlphaFoldDB" id="A0A6A6IZF5"/>
<dbReference type="EMBL" id="ML987190">
    <property type="protein sequence ID" value="KAF2254543.1"/>
    <property type="molecule type" value="Genomic_DNA"/>
</dbReference>
<dbReference type="InterPro" id="IPR011009">
    <property type="entry name" value="Kinase-like_dom_sf"/>
</dbReference>
<accession>A0A6A6IZF5</accession>
<sequence>MSPDFHDDLLQHYSEAELVHHIRASPRHATTPRVFLLSVTLLAKHYEPPLIEDMVKATEAARRLGIRAPCIKRTIIYEGSAFCVMERIQGATLEEIWTRLSWFMTIKIALQLRHFVHLLRSVTSSVAGSLATGQCLSFWLEDRYGLPARSRPEDIAYFIQFWMNFTSIRKAMKAAKQVSVNAKRQISPVARTFVLTHHDLAPRNLVLDSSGQLWLIDWDYAGFYPIYFEYASLQNFHTPKDWNLFARLR</sequence>
<proteinExistence type="predicted"/>
<reference evidence="2" key="1">
    <citation type="journal article" date="2020" name="Stud. Mycol.">
        <title>101 Dothideomycetes genomes: a test case for predicting lifestyles and emergence of pathogens.</title>
        <authorList>
            <person name="Haridas S."/>
            <person name="Albert R."/>
            <person name="Binder M."/>
            <person name="Bloem J."/>
            <person name="Labutti K."/>
            <person name="Salamov A."/>
            <person name="Andreopoulos B."/>
            <person name="Baker S."/>
            <person name="Barry K."/>
            <person name="Bills G."/>
            <person name="Bluhm B."/>
            <person name="Cannon C."/>
            <person name="Castanera R."/>
            <person name="Culley D."/>
            <person name="Daum C."/>
            <person name="Ezra D."/>
            <person name="Gonzalez J."/>
            <person name="Henrissat B."/>
            <person name="Kuo A."/>
            <person name="Liang C."/>
            <person name="Lipzen A."/>
            <person name="Lutzoni F."/>
            <person name="Magnuson J."/>
            <person name="Mondo S."/>
            <person name="Nolan M."/>
            <person name="Ohm R."/>
            <person name="Pangilinan J."/>
            <person name="Park H.-J."/>
            <person name="Ramirez L."/>
            <person name="Alfaro M."/>
            <person name="Sun H."/>
            <person name="Tritt A."/>
            <person name="Yoshinaga Y."/>
            <person name="Zwiers L.-H."/>
            <person name="Turgeon B."/>
            <person name="Goodwin S."/>
            <person name="Spatafora J."/>
            <person name="Crous P."/>
            <person name="Grigoriev I."/>
        </authorList>
    </citation>
    <scope>NUCLEOTIDE SEQUENCE</scope>
    <source>
        <strain evidence="2">CBS 122368</strain>
    </source>
</reference>
<evidence type="ECO:0000313" key="2">
    <source>
        <dbReference type="EMBL" id="KAF2254543.1"/>
    </source>
</evidence>
<name>A0A6A6IZF5_9PLEO</name>
<dbReference type="RefSeq" id="XP_033689547.1">
    <property type="nucleotide sequence ID" value="XM_033827837.1"/>
</dbReference>
<evidence type="ECO:0000313" key="3">
    <source>
        <dbReference type="Proteomes" id="UP000800094"/>
    </source>
</evidence>
<dbReference type="PANTHER" id="PTHR21310">
    <property type="entry name" value="AMINOGLYCOSIDE PHOSPHOTRANSFERASE-RELATED-RELATED"/>
    <property type="match status" value="1"/>
</dbReference>
<organism evidence="2 3">
    <name type="scientific">Trematosphaeria pertusa</name>
    <dbReference type="NCBI Taxonomy" id="390896"/>
    <lineage>
        <taxon>Eukaryota</taxon>
        <taxon>Fungi</taxon>
        <taxon>Dikarya</taxon>
        <taxon>Ascomycota</taxon>
        <taxon>Pezizomycotina</taxon>
        <taxon>Dothideomycetes</taxon>
        <taxon>Pleosporomycetidae</taxon>
        <taxon>Pleosporales</taxon>
        <taxon>Massarineae</taxon>
        <taxon>Trematosphaeriaceae</taxon>
        <taxon>Trematosphaeria</taxon>
    </lineage>
</organism>
<dbReference type="Pfam" id="PF01636">
    <property type="entry name" value="APH"/>
    <property type="match status" value="1"/>
</dbReference>
<dbReference type="OrthoDB" id="3250044at2759"/>
<dbReference type="InterPro" id="IPR051678">
    <property type="entry name" value="AGP_Transferase"/>
</dbReference>
<keyword evidence="3" id="KW-1185">Reference proteome</keyword>
<dbReference type="PANTHER" id="PTHR21310:SF39">
    <property type="entry name" value="AMINOGLYCOSIDE PHOSPHOTRANSFERASE DOMAIN-CONTAINING PROTEIN"/>
    <property type="match status" value="1"/>
</dbReference>
<dbReference type="GeneID" id="54581167"/>
<keyword evidence="2" id="KW-0418">Kinase</keyword>